<protein>
    <submittedName>
        <fullName evidence="2">Uncharacterized protein</fullName>
    </submittedName>
</protein>
<sequence>MTDKKFKRVLIIMSIIFLVAIPLLFLLSDTRDQSVKEVENEFNINLPKSVKRVRELYKEPDFHGDGEAAILFSVDKGDIDEIKNSLKAYNVESDENKLSQIKTCLLKVRERGFDTSIDLKGEVYFKNTSDNVFHNMYGNFIALIIDEEKGEILFLQWDT</sequence>
<gene>
    <name evidence="2" type="ORF">PGLFYP46_01463</name>
</gene>
<keyword evidence="1" id="KW-0812">Transmembrane</keyword>
<keyword evidence="1" id="KW-1133">Transmembrane helix</keyword>
<proteinExistence type="predicted"/>
<dbReference type="RefSeq" id="WP_156701305.1">
    <property type="nucleotide sequence ID" value="NZ_CACRUP010000013.1"/>
</dbReference>
<reference evidence="2" key="1">
    <citation type="submission" date="2019-11" db="EMBL/GenBank/DDBJ databases">
        <authorList>
            <person name="Feng L."/>
        </authorList>
    </citation>
    <scope>NUCLEOTIDE SEQUENCE</scope>
    <source>
        <strain evidence="2">PgorbachiiLFYP46</strain>
    </source>
</reference>
<feature type="transmembrane region" description="Helical" evidence="1">
    <location>
        <begin position="9"/>
        <end position="27"/>
    </location>
</feature>
<evidence type="ECO:0000313" key="2">
    <source>
        <dbReference type="EMBL" id="VYT94040.1"/>
    </source>
</evidence>
<keyword evidence="1" id="KW-0472">Membrane</keyword>
<dbReference type="AlphaFoldDB" id="A0A6N3AWM1"/>
<accession>A0A6N3AWM1</accession>
<name>A0A6N3AWM1_9FIRM</name>
<organism evidence="2">
    <name type="scientific">Peptoniphilus gorbachii</name>
    <dbReference type="NCBI Taxonomy" id="411567"/>
    <lineage>
        <taxon>Bacteria</taxon>
        <taxon>Bacillati</taxon>
        <taxon>Bacillota</taxon>
        <taxon>Tissierellia</taxon>
        <taxon>Tissierellales</taxon>
        <taxon>Peptoniphilaceae</taxon>
        <taxon>Peptoniphilus</taxon>
    </lineage>
</organism>
<dbReference type="EMBL" id="CACRUP010000013">
    <property type="protein sequence ID" value="VYT94040.1"/>
    <property type="molecule type" value="Genomic_DNA"/>
</dbReference>
<evidence type="ECO:0000256" key="1">
    <source>
        <dbReference type="SAM" id="Phobius"/>
    </source>
</evidence>